<evidence type="ECO:0000256" key="2">
    <source>
        <dbReference type="ARBA" id="ARBA00023002"/>
    </source>
</evidence>
<keyword evidence="2" id="KW-0560">Oxidoreductase</keyword>
<evidence type="ECO:0000256" key="1">
    <source>
        <dbReference type="ARBA" id="ARBA00001917"/>
    </source>
</evidence>
<name>A0ABU4B872_9NOCA</name>
<evidence type="ECO:0000256" key="3">
    <source>
        <dbReference type="ARBA" id="ARBA00024042"/>
    </source>
</evidence>
<reference evidence="5 6" key="1">
    <citation type="submission" date="2023-10" db="EMBL/GenBank/DDBJ databases">
        <title>Development of a sustainable strategy for remediation of hydrocarbon-contaminated territories based on the waste exchange concept.</title>
        <authorList>
            <person name="Krivoruchko A."/>
        </authorList>
    </citation>
    <scope>NUCLEOTIDE SEQUENCE [LARGE SCALE GENOMIC DNA]</scope>
    <source>
        <strain evidence="5 6">IEGM 1323</strain>
    </source>
</reference>
<dbReference type="PANTHER" id="PTHR10578">
    <property type="entry name" value="S -2-HYDROXY-ACID OXIDASE-RELATED"/>
    <property type="match status" value="1"/>
</dbReference>
<keyword evidence="6" id="KW-1185">Reference proteome</keyword>
<dbReference type="InterPro" id="IPR013785">
    <property type="entry name" value="Aldolase_TIM"/>
</dbReference>
<evidence type="ECO:0000313" key="6">
    <source>
        <dbReference type="Proteomes" id="UP001185755"/>
    </source>
</evidence>
<accession>A0ABU4B872</accession>
<dbReference type="InterPro" id="IPR012133">
    <property type="entry name" value="Alpha-hydoxy_acid_DH_FMN"/>
</dbReference>
<dbReference type="RefSeq" id="WP_317563216.1">
    <property type="nucleotide sequence ID" value="NZ_JAWLJX010000001.1"/>
</dbReference>
<comment type="similarity">
    <text evidence="3">Belongs to the FMN-dependent alpha-hydroxy acid dehydrogenase family.</text>
</comment>
<dbReference type="PIRSF" id="PIRSF000138">
    <property type="entry name" value="Al-hdrx_acd_dh"/>
    <property type="match status" value="1"/>
</dbReference>
<comment type="caution">
    <text evidence="5">The sequence shown here is derived from an EMBL/GenBank/DDBJ whole genome shotgun (WGS) entry which is preliminary data.</text>
</comment>
<dbReference type="PANTHER" id="PTHR10578:SF143">
    <property type="entry name" value="FMN-DEPENDENT ALPHA-HYDROXY ACID DEHYDROGENASE PB1A11.03"/>
    <property type="match status" value="1"/>
</dbReference>
<dbReference type="InterPro" id="IPR008259">
    <property type="entry name" value="FMN_hydac_DH_AS"/>
</dbReference>
<protein>
    <submittedName>
        <fullName evidence="5">Alpha-hydroxy-acid oxidizing protein</fullName>
    </submittedName>
</protein>
<dbReference type="Pfam" id="PF01070">
    <property type="entry name" value="FMN_dh"/>
    <property type="match status" value="1"/>
</dbReference>
<dbReference type="PROSITE" id="PS00557">
    <property type="entry name" value="FMN_HYDROXY_ACID_DH_1"/>
    <property type="match status" value="1"/>
</dbReference>
<feature type="domain" description="FMN hydroxy acid dehydrogenase" evidence="4">
    <location>
        <begin position="25"/>
        <end position="392"/>
    </location>
</feature>
<dbReference type="PROSITE" id="PS51349">
    <property type="entry name" value="FMN_HYDROXY_ACID_DH_2"/>
    <property type="match status" value="1"/>
</dbReference>
<dbReference type="Gene3D" id="3.20.20.70">
    <property type="entry name" value="Aldolase class I"/>
    <property type="match status" value="1"/>
</dbReference>
<proteinExistence type="inferred from homology"/>
<evidence type="ECO:0000259" key="4">
    <source>
        <dbReference type="PROSITE" id="PS51349"/>
    </source>
</evidence>
<comment type="cofactor">
    <cofactor evidence="1">
        <name>FMN</name>
        <dbReference type="ChEBI" id="CHEBI:58210"/>
    </cofactor>
</comment>
<dbReference type="InterPro" id="IPR037396">
    <property type="entry name" value="FMN_HAD"/>
</dbReference>
<dbReference type="EMBL" id="JAWLJX010000001">
    <property type="protein sequence ID" value="MDV6260395.1"/>
    <property type="molecule type" value="Genomic_DNA"/>
</dbReference>
<dbReference type="Proteomes" id="UP001185755">
    <property type="component" value="Unassembled WGS sequence"/>
</dbReference>
<organism evidence="5 6">
    <name type="scientific">Rhodococcoides yunnanense</name>
    <dbReference type="NCBI Taxonomy" id="278209"/>
    <lineage>
        <taxon>Bacteria</taxon>
        <taxon>Bacillati</taxon>
        <taxon>Actinomycetota</taxon>
        <taxon>Actinomycetes</taxon>
        <taxon>Mycobacteriales</taxon>
        <taxon>Nocardiaceae</taxon>
        <taxon>Rhodococcoides</taxon>
    </lineage>
</organism>
<evidence type="ECO:0000313" key="5">
    <source>
        <dbReference type="EMBL" id="MDV6260395.1"/>
    </source>
</evidence>
<gene>
    <name evidence="5" type="ORF">R3P96_03490</name>
</gene>
<dbReference type="InterPro" id="IPR000262">
    <property type="entry name" value="FMN-dep_DH"/>
</dbReference>
<sequence length="392" mass="41447">MTEARPSNFSDHQLGIYAAGMFAQQTPPITTNLARLEDQAAEKLSPEALGYIVASAGSGSTARANRAAFDKWAITPRMLRSSAARDHACTVLGTDMPAPLLIAPVGIQTLAHPDGELATVRAAAELGVPYIHSTQASHSFEQIAEAGGDAPRWYQLYWPTDESVLLSFLQRAKDTGFTTLVLTLDTTLLGWRPADLDRGYLPFLANLGIENYLSDPAFQAGLAQPVEENPVAAAMHWAQMFPNPGLSWKNLAFLRENWIGPIVLKGICTVGDAREAAAHGVDGIVVSNHGGRQVDGARASLDALPSIVDAVGDDLTILFDSGVRTGADMAKALALGADAVLLGRPFLYGLALGGQEGVAHVLRCLLAEFDLVTSLSGHIGAGELGLDSIMES</sequence>
<dbReference type="SUPFAM" id="SSF51395">
    <property type="entry name" value="FMN-linked oxidoreductases"/>
    <property type="match status" value="1"/>
</dbReference>